<dbReference type="OrthoDB" id="2546077at2759"/>
<proteinExistence type="predicted"/>
<sequence>MEFNSTASLDMPSAALSLVHPISPRSMQFLHRGQTEAQVIDILFKVIYVPETTGHRVWLLISQFECLLAIGISFILLIRKKAFGNLWLLNRRDSPFGSFYVTNAVFCLVLGVAGYLFAWVVTAIVIATFSFVKIPSYAWWWTIPLPFAPLILGAELGLHGFILGCSPRSPLSPFSAAHRNKWNYLPVIKNALIANAALFVTPVVFVVTTCVLSGFAGHAYFHAKHLAREILPADIVSAIVAASHHRLDDPAFRATQASDQLIWASRRVAAAYFESHRYVCINLIVSTIAAFGIWVPCCIYGLPNSSSLVNYACSRCPTRPPSSYGYFRKSWWLVTKGRPTEETNNSTNDLTLNIWKMTLFAQGYIWLIAVAAPGFGMVPIYIVANSFPKQVKRGNISSTLRDSIIIVSCIIFMTCVFYIFFCRIISIEPLFRSAIGVNLIRSQVPIEIKRVERETYRDGGRKNGNAPPCMIVVEDVDLEAEDEGDGTKRKSYRSSLGSSALRVEIDKTRRCVRAKTVLQR</sequence>
<evidence type="ECO:0000313" key="3">
    <source>
        <dbReference type="Proteomes" id="UP000014071"/>
    </source>
</evidence>
<feature type="transmembrane region" description="Helical" evidence="1">
    <location>
        <begin position="99"/>
        <end position="132"/>
    </location>
</feature>
<keyword evidence="1" id="KW-0472">Membrane</keyword>
<name>R9P9X4_PSEHS</name>
<feature type="transmembrane region" description="Helical" evidence="1">
    <location>
        <begin position="138"/>
        <end position="158"/>
    </location>
</feature>
<feature type="transmembrane region" description="Helical" evidence="1">
    <location>
        <begin position="281"/>
        <end position="302"/>
    </location>
</feature>
<dbReference type="HOGENOM" id="CLU_026517_0_0_1"/>
<accession>R9P9X4</accession>
<gene>
    <name evidence="2" type="ORF">PHSY_005777</name>
</gene>
<protein>
    <submittedName>
        <fullName evidence="2">Fructose 1,6-bisphosphate aldolase</fullName>
        <ecNumber evidence="2">4.1.2.13</ecNumber>
    </submittedName>
</protein>
<feature type="transmembrane region" description="Helical" evidence="1">
    <location>
        <begin position="404"/>
        <end position="425"/>
    </location>
</feature>
<dbReference type="EMBL" id="DF238816">
    <property type="protein sequence ID" value="GAC98188.1"/>
    <property type="molecule type" value="Genomic_DNA"/>
</dbReference>
<dbReference type="RefSeq" id="XP_012191775.1">
    <property type="nucleotide sequence ID" value="XM_012336385.1"/>
</dbReference>
<keyword evidence="1" id="KW-1133">Transmembrane helix</keyword>
<dbReference type="AlphaFoldDB" id="R9P9X4"/>
<feature type="transmembrane region" description="Helical" evidence="1">
    <location>
        <begin position="191"/>
        <end position="216"/>
    </location>
</feature>
<feature type="transmembrane region" description="Helical" evidence="1">
    <location>
        <begin position="364"/>
        <end position="384"/>
    </location>
</feature>
<organism evidence="2 3">
    <name type="scientific">Pseudozyma hubeiensis (strain SY62)</name>
    <name type="common">Yeast</name>
    <dbReference type="NCBI Taxonomy" id="1305764"/>
    <lineage>
        <taxon>Eukaryota</taxon>
        <taxon>Fungi</taxon>
        <taxon>Dikarya</taxon>
        <taxon>Basidiomycota</taxon>
        <taxon>Ustilaginomycotina</taxon>
        <taxon>Ustilaginomycetes</taxon>
        <taxon>Ustilaginales</taxon>
        <taxon>Ustilaginaceae</taxon>
        <taxon>Pseudozyma</taxon>
    </lineage>
</organism>
<evidence type="ECO:0000256" key="1">
    <source>
        <dbReference type="SAM" id="Phobius"/>
    </source>
</evidence>
<evidence type="ECO:0000313" key="2">
    <source>
        <dbReference type="EMBL" id="GAC98188.1"/>
    </source>
</evidence>
<dbReference type="Proteomes" id="UP000014071">
    <property type="component" value="Unassembled WGS sequence"/>
</dbReference>
<reference evidence="3" key="1">
    <citation type="journal article" date="2013" name="Genome Announc.">
        <title>Draft genome sequence of the basidiomycetous yeast-like fungus Pseudozyma hubeiensis SY62, which produces an abundant amount of the biosurfactant mannosylerythritol lipids.</title>
        <authorList>
            <person name="Konishi M."/>
            <person name="Hatada Y."/>
            <person name="Horiuchi J."/>
        </authorList>
    </citation>
    <scope>NUCLEOTIDE SEQUENCE [LARGE SCALE GENOMIC DNA]</scope>
    <source>
        <strain evidence="3">SY62</strain>
    </source>
</reference>
<keyword evidence="3" id="KW-1185">Reference proteome</keyword>
<keyword evidence="2" id="KW-0456">Lyase</keyword>
<dbReference type="EC" id="4.1.2.13" evidence="2"/>
<dbReference type="GO" id="GO:0004332">
    <property type="term" value="F:fructose-bisphosphate aldolase activity"/>
    <property type="evidence" value="ECO:0007669"/>
    <property type="project" value="UniProtKB-EC"/>
</dbReference>
<dbReference type="GeneID" id="24111054"/>
<keyword evidence="1" id="KW-0812">Transmembrane</keyword>
<dbReference type="eggNOG" id="ENOG502RDUM">
    <property type="taxonomic scope" value="Eukaryota"/>
</dbReference>
<feature type="transmembrane region" description="Helical" evidence="1">
    <location>
        <begin position="57"/>
        <end position="78"/>
    </location>
</feature>